<sequence>MTGKKFVFVLSHATEKPAEVIVMMKTATNMKAFDDEIELDFFLMGEGVQLAKKGIAETISMELEGQKVIVGEMLKTLAEDFNVKLFVCHAFMPLYGMTKDDLIESAELKSSSYLGELMLDGRVPFQVSV</sequence>
<gene>
    <name evidence="1" type="ORF">NBG4_770009</name>
</gene>
<protein>
    <submittedName>
        <fullName evidence="1">Uncharacterized protein</fullName>
    </submittedName>
</protein>
<keyword evidence="2" id="KW-1185">Reference proteome</keyword>
<proteinExistence type="predicted"/>
<name>A0A2U3QKF8_9BACT</name>
<dbReference type="InterPro" id="IPR027396">
    <property type="entry name" value="DsrEFH-like"/>
</dbReference>
<dbReference type="OrthoDB" id="9812053at2"/>
<dbReference type="SUPFAM" id="SSF75169">
    <property type="entry name" value="DsrEFH-like"/>
    <property type="match status" value="1"/>
</dbReference>
<evidence type="ECO:0000313" key="2">
    <source>
        <dbReference type="Proteomes" id="UP000245125"/>
    </source>
</evidence>
<accession>A0A2U3QKF8</accession>
<organism evidence="1 2">
    <name type="scientific">Candidatus Sulfobium mesophilum</name>
    <dbReference type="NCBI Taxonomy" id="2016548"/>
    <lineage>
        <taxon>Bacteria</taxon>
        <taxon>Pseudomonadati</taxon>
        <taxon>Nitrospirota</taxon>
        <taxon>Nitrospiria</taxon>
        <taxon>Nitrospirales</taxon>
        <taxon>Nitrospiraceae</taxon>
        <taxon>Candidatus Sulfobium</taxon>
    </lineage>
</organism>
<dbReference type="Gene3D" id="3.40.1260.10">
    <property type="entry name" value="DsrEFH-like"/>
    <property type="match status" value="1"/>
</dbReference>
<dbReference type="InterPro" id="IPR003787">
    <property type="entry name" value="Sulphur_relay_DsrE/F-like"/>
</dbReference>
<dbReference type="AlphaFoldDB" id="A0A2U3QKF8"/>
<dbReference type="Proteomes" id="UP000245125">
    <property type="component" value="Unassembled WGS sequence"/>
</dbReference>
<dbReference type="Pfam" id="PF02635">
    <property type="entry name" value="DsrE"/>
    <property type="match status" value="1"/>
</dbReference>
<evidence type="ECO:0000313" key="1">
    <source>
        <dbReference type="EMBL" id="SPQ01878.1"/>
    </source>
</evidence>
<reference evidence="2" key="1">
    <citation type="submission" date="2018-03" db="EMBL/GenBank/DDBJ databases">
        <authorList>
            <person name="Zecchin S."/>
        </authorList>
    </citation>
    <scope>NUCLEOTIDE SEQUENCE [LARGE SCALE GENOMIC DNA]</scope>
</reference>
<dbReference type="EMBL" id="OUUY01000127">
    <property type="protein sequence ID" value="SPQ01878.1"/>
    <property type="molecule type" value="Genomic_DNA"/>
</dbReference>